<sequence>MMGVMLQRWGVYAALVVLTALSAGCATGPNANPKDPLEPFNRKVSVFNDALDDNVLKPAATGYRDYAPQPVQTGVSNFFRNLSDVWSTANNGLQLKGRNTAESLMRVVVNTVVGIYGIFDVATEIGLERHPEDFGQTLGYWGVPSGPYVVLPVFGPSTVRDTSTLPLEFATDFVTNHDVVAERNVAVVARTVDKRASLLQTTDLLSGAAIDKYSFTRDSYLQYRRNQVYDGNPPDEEDLPDPSAEPATPSTK</sequence>
<dbReference type="PANTHER" id="PTHR30035:SF3">
    <property type="entry name" value="INTERMEMBRANE PHOSPHOLIPID TRANSPORT SYSTEM LIPOPROTEIN MLAA"/>
    <property type="match status" value="1"/>
</dbReference>
<dbReference type="PANTHER" id="PTHR30035">
    <property type="entry name" value="LIPOPROTEIN VACJ-RELATED"/>
    <property type="match status" value="1"/>
</dbReference>
<feature type="region of interest" description="Disordered" evidence="3">
    <location>
        <begin position="227"/>
        <end position="252"/>
    </location>
</feature>
<dbReference type="AlphaFoldDB" id="A0A315EP85"/>
<feature type="chain" id="PRO_5016395333" evidence="4">
    <location>
        <begin position="26"/>
        <end position="252"/>
    </location>
</feature>
<evidence type="ECO:0000256" key="4">
    <source>
        <dbReference type="SAM" id="SignalP"/>
    </source>
</evidence>
<dbReference type="PRINTS" id="PR01805">
    <property type="entry name" value="VACJLIPOPROT"/>
</dbReference>
<keyword evidence="2 4" id="KW-0732">Signal</keyword>
<comment type="similarity">
    <text evidence="1">Belongs to the MlaA family.</text>
</comment>
<dbReference type="Pfam" id="PF04333">
    <property type="entry name" value="MlaA"/>
    <property type="match status" value="1"/>
</dbReference>
<accession>A0A315EP85</accession>
<evidence type="ECO:0000256" key="3">
    <source>
        <dbReference type="SAM" id="MobiDB-lite"/>
    </source>
</evidence>
<feature type="signal peptide" evidence="4">
    <location>
        <begin position="1"/>
        <end position="25"/>
    </location>
</feature>
<gene>
    <name evidence="5" type="ORF">B9Z44_05155</name>
</gene>
<protein>
    <submittedName>
        <fullName evidence="5">ABC transporter</fullName>
    </submittedName>
</protein>
<organism evidence="5 6">
    <name type="scientific">Limnohabitans curvus</name>
    <dbReference type="NCBI Taxonomy" id="323423"/>
    <lineage>
        <taxon>Bacteria</taxon>
        <taxon>Pseudomonadati</taxon>
        <taxon>Pseudomonadota</taxon>
        <taxon>Betaproteobacteria</taxon>
        <taxon>Burkholderiales</taxon>
        <taxon>Comamonadaceae</taxon>
        <taxon>Limnohabitans</taxon>
    </lineage>
</organism>
<dbReference type="Proteomes" id="UP000251341">
    <property type="component" value="Unassembled WGS sequence"/>
</dbReference>
<keyword evidence="6" id="KW-1185">Reference proteome</keyword>
<dbReference type="GO" id="GO:0016020">
    <property type="term" value="C:membrane"/>
    <property type="evidence" value="ECO:0007669"/>
    <property type="project" value="InterPro"/>
</dbReference>
<dbReference type="InterPro" id="IPR007428">
    <property type="entry name" value="MlaA"/>
</dbReference>
<evidence type="ECO:0000256" key="2">
    <source>
        <dbReference type="ARBA" id="ARBA00022729"/>
    </source>
</evidence>
<comment type="caution">
    <text evidence="5">The sequence shown here is derived from an EMBL/GenBank/DDBJ whole genome shotgun (WGS) entry which is preliminary data.</text>
</comment>
<name>A0A315EP85_9BURK</name>
<reference evidence="5 6" key="1">
    <citation type="submission" date="2017-04" db="EMBL/GenBank/DDBJ databases">
        <title>Unexpected and diverse lifestyles within the genus Limnohabitans.</title>
        <authorList>
            <person name="Kasalicky V."/>
            <person name="Mehrshad M."/>
            <person name="Andrei S.-A."/>
            <person name="Salcher M."/>
            <person name="Kratochvilova H."/>
            <person name="Simek K."/>
            <person name="Ghai R."/>
        </authorList>
    </citation>
    <scope>NUCLEOTIDE SEQUENCE [LARGE SCALE GENOMIC DNA]</scope>
    <source>
        <strain evidence="5 6">MWH-C5</strain>
    </source>
</reference>
<dbReference type="GO" id="GO:0120010">
    <property type="term" value="P:intermembrane phospholipid transfer"/>
    <property type="evidence" value="ECO:0007669"/>
    <property type="project" value="TreeGrafter"/>
</dbReference>
<proteinExistence type="inferred from homology"/>
<evidence type="ECO:0000313" key="5">
    <source>
        <dbReference type="EMBL" id="PUE59029.1"/>
    </source>
</evidence>
<evidence type="ECO:0000256" key="1">
    <source>
        <dbReference type="ARBA" id="ARBA00010634"/>
    </source>
</evidence>
<dbReference type="EMBL" id="NESP01000001">
    <property type="protein sequence ID" value="PUE59029.1"/>
    <property type="molecule type" value="Genomic_DNA"/>
</dbReference>
<evidence type="ECO:0000313" key="6">
    <source>
        <dbReference type="Proteomes" id="UP000251341"/>
    </source>
</evidence>